<evidence type="ECO:0008006" key="3">
    <source>
        <dbReference type="Google" id="ProtNLM"/>
    </source>
</evidence>
<dbReference type="HOGENOM" id="CLU_2208819_0_0_9"/>
<organism evidence="1 2">
    <name type="scientific">Thermodesulfobium narugense DSM 14796</name>
    <dbReference type="NCBI Taxonomy" id="747365"/>
    <lineage>
        <taxon>Bacteria</taxon>
        <taxon>Pseudomonadati</taxon>
        <taxon>Thermodesulfobiota</taxon>
        <taxon>Thermodesulfobiia</taxon>
        <taxon>Thermodesulfobiales</taxon>
        <taxon>Thermodesulfobiaceae</taxon>
        <taxon>Thermodesulfobium</taxon>
    </lineage>
</organism>
<evidence type="ECO:0000313" key="2">
    <source>
        <dbReference type="Proteomes" id="UP000011765"/>
    </source>
</evidence>
<proteinExistence type="predicted"/>
<dbReference type="STRING" id="747365.Thena_1048"/>
<dbReference type="KEGG" id="tnr:Thena_1048"/>
<evidence type="ECO:0000313" key="1">
    <source>
        <dbReference type="EMBL" id="AEE14676.1"/>
    </source>
</evidence>
<keyword evidence="2" id="KW-1185">Reference proteome</keyword>
<reference evidence="1 2" key="1">
    <citation type="submission" date="2011-04" db="EMBL/GenBank/DDBJ databases">
        <title>The complete genome of Thermodesulfobium narugense DSM 14796.</title>
        <authorList>
            <consortium name="US DOE Joint Genome Institute (JGI-PGF)"/>
            <person name="Lucas S."/>
            <person name="Han J."/>
            <person name="Lapidus A."/>
            <person name="Bruce D."/>
            <person name="Goodwin L."/>
            <person name="Pitluck S."/>
            <person name="Peters L."/>
            <person name="Kyrpides N."/>
            <person name="Mavromatis K."/>
            <person name="Pagani I."/>
            <person name="Ivanova N."/>
            <person name="Ovchinnikova G."/>
            <person name="Zhang X."/>
            <person name="Saunders L."/>
            <person name="Detter J.C."/>
            <person name="Tapia R."/>
            <person name="Han C."/>
            <person name="Land M."/>
            <person name="Hauser L."/>
            <person name="Markowitz V."/>
            <person name="Cheng J.-F."/>
            <person name="Hugenholtz P."/>
            <person name="Woyke T."/>
            <person name="Wu D."/>
            <person name="Spring S."/>
            <person name="Schroeder M."/>
            <person name="Brambilla E."/>
            <person name="Klenk H.-P."/>
            <person name="Eisen J.A."/>
        </authorList>
    </citation>
    <scope>NUCLEOTIDE SEQUENCE [LARGE SCALE GENOMIC DNA]</scope>
    <source>
        <strain evidence="1 2">DSM 14796</strain>
    </source>
</reference>
<accession>M1E680</accession>
<dbReference type="AlphaFoldDB" id="M1E680"/>
<dbReference type="EMBL" id="CP002690">
    <property type="protein sequence ID" value="AEE14676.1"/>
    <property type="molecule type" value="Genomic_DNA"/>
</dbReference>
<dbReference type="Proteomes" id="UP000011765">
    <property type="component" value="Chromosome"/>
</dbReference>
<gene>
    <name evidence="1" type="ORF">Thena_1048</name>
</gene>
<protein>
    <recommendedName>
        <fullName evidence="3">Type II secretion system protein</fullName>
    </recommendedName>
</protein>
<name>M1E680_9BACT</name>
<sequence length="107" mass="12310">MEILVSIFILSIFMLVSFGSLSRSLIVEKNLHIYNKALEVAQSNFERAMSDKSNQDLNIVETDCFDDDCFKVNIQKTINSNKKMIIVNVFDSKIPKRFEDVTLQSEL</sequence>